<dbReference type="InterPro" id="IPR013767">
    <property type="entry name" value="PAS_fold"/>
</dbReference>
<feature type="non-terminal residue" evidence="3">
    <location>
        <position position="1"/>
    </location>
</feature>
<feature type="domain" description="PAS" evidence="2">
    <location>
        <begin position="1"/>
        <end position="35"/>
    </location>
</feature>
<sequence length="228" mass="24833">IDPDGNVRLWSPVAERMLGWTSEEVLSRPLPFVLEDGPAFARTLAQALRESGPWSGTHVRARRKDGGALDVRVWAVPVTGPAQTRAGFVLGIEEGTNREDGGPGQGGAATGPRAPGLRGPGDETQQRLQLFTRLRAIGRTLHRPVSSTEIAESIGESARVLVGADRAAVYLARTSIRCSTTRSSSRAAARWTAPNRMCSRSPVERSWARRRCCIRTCRRCPRRSPSRA</sequence>
<accession>A0A537J639</accession>
<dbReference type="PROSITE" id="PS50112">
    <property type="entry name" value="PAS"/>
    <property type="match status" value="1"/>
</dbReference>
<dbReference type="Pfam" id="PF00989">
    <property type="entry name" value="PAS"/>
    <property type="match status" value="1"/>
</dbReference>
<name>A0A537J639_9BACT</name>
<dbReference type="InterPro" id="IPR035965">
    <property type="entry name" value="PAS-like_dom_sf"/>
</dbReference>
<dbReference type="InterPro" id="IPR000014">
    <property type="entry name" value="PAS"/>
</dbReference>
<dbReference type="EMBL" id="VBAO01000320">
    <property type="protein sequence ID" value="TMI79028.1"/>
    <property type="molecule type" value="Genomic_DNA"/>
</dbReference>
<evidence type="ECO:0000256" key="1">
    <source>
        <dbReference type="SAM" id="MobiDB-lite"/>
    </source>
</evidence>
<gene>
    <name evidence="3" type="ORF">E6H04_11285</name>
</gene>
<dbReference type="SUPFAM" id="SSF55785">
    <property type="entry name" value="PYP-like sensor domain (PAS domain)"/>
    <property type="match status" value="1"/>
</dbReference>
<dbReference type="NCBIfam" id="TIGR00229">
    <property type="entry name" value="sensory_box"/>
    <property type="match status" value="1"/>
</dbReference>
<evidence type="ECO:0000313" key="4">
    <source>
        <dbReference type="Proteomes" id="UP000320048"/>
    </source>
</evidence>
<feature type="region of interest" description="Disordered" evidence="1">
    <location>
        <begin position="94"/>
        <end position="123"/>
    </location>
</feature>
<dbReference type="Proteomes" id="UP000320048">
    <property type="component" value="Unassembled WGS sequence"/>
</dbReference>
<organism evidence="3 4">
    <name type="scientific">Candidatus Segetimicrobium genomatis</name>
    <dbReference type="NCBI Taxonomy" id="2569760"/>
    <lineage>
        <taxon>Bacteria</taxon>
        <taxon>Bacillati</taxon>
        <taxon>Candidatus Sysuimicrobiota</taxon>
        <taxon>Candidatus Sysuimicrobiia</taxon>
        <taxon>Candidatus Sysuimicrobiales</taxon>
        <taxon>Candidatus Segetimicrobiaceae</taxon>
        <taxon>Candidatus Segetimicrobium</taxon>
    </lineage>
</organism>
<reference evidence="3 4" key="1">
    <citation type="journal article" date="2019" name="Nat. Microbiol.">
        <title>Mediterranean grassland soil C-N compound turnover is dependent on rainfall and depth, and is mediated by genomically divergent microorganisms.</title>
        <authorList>
            <person name="Diamond S."/>
            <person name="Andeer P.F."/>
            <person name="Li Z."/>
            <person name="Crits-Christoph A."/>
            <person name="Burstein D."/>
            <person name="Anantharaman K."/>
            <person name="Lane K.R."/>
            <person name="Thomas B.C."/>
            <person name="Pan C."/>
            <person name="Northen T.R."/>
            <person name="Banfield J.F."/>
        </authorList>
    </citation>
    <scope>NUCLEOTIDE SEQUENCE [LARGE SCALE GENOMIC DNA]</scope>
    <source>
        <strain evidence="3">NP_7</strain>
    </source>
</reference>
<dbReference type="CDD" id="cd00130">
    <property type="entry name" value="PAS"/>
    <property type="match status" value="1"/>
</dbReference>
<dbReference type="Gene3D" id="3.30.450.20">
    <property type="entry name" value="PAS domain"/>
    <property type="match status" value="1"/>
</dbReference>
<dbReference type="AlphaFoldDB" id="A0A537J639"/>
<protein>
    <submittedName>
        <fullName evidence="3">PAS domain-containing protein</fullName>
    </submittedName>
</protein>
<proteinExistence type="predicted"/>
<dbReference type="GO" id="GO:0006355">
    <property type="term" value="P:regulation of DNA-templated transcription"/>
    <property type="evidence" value="ECO:0007669"/>
    <property type="project" value="InterPro"/>
</dbReference>
<evidence type="ECO:0000313" key="3">
    <source>
        <dbReference type="EMBL" id="TMI79028.1"/>
    </source>
</evidence>
<evidence type="ECO:0000259" key="2">
    <source>
        <dbReference type="PROSITE" id="PS50112"/>
    </source>
</evidence>
<comment type="caution">
    <text evidence="3">The sequence shown here is derived from an EMBL/GenBank/DDBJ whole genome shotgun (WGS) entry which is preliminary data.</text>
</comment>